<dbReference type="RefSeq" id="WP_204132758.1">
    <property type="nucleotide sequence ID" value="NZ_JAFDVD010000023.1"/>
</dbReference>
<organism evidence="1 2">
    <name type="scientific">Phycicoccus sonneratiae</name>
    <dbReference type="NCBI Taxonomy" id="2807628"/>
    <lineage>
        <taxon>Bacteria</taxon>
        <taxon>Bacillati</taxon>
        <taxon>Actinomycetota</taxon>
        <taxon>Actinomycetes</taxon>
        <taxon>Micrococcales</taxon>
        <taxon>Intrasporangiaceae</taxon>
        <taxon>Phycicoccus</taxon>
    </lineage>
</organism>
<comment type="caution">
    <text evidence="1">The sequence shown here is derived from an EMBL/GenBank/DDBJ whole genome shotgun (WGS) entry which is preliminary data.</text>
</comment>
<sequence>MGAPPDPAQLARRAIAVMNLHAIRIGIVPEARPGRVGLVGLPVWMWAEAPDASTWGPVTKSASTGGYTVTATAKVDRVVWGMGDGEVVVCRDPGTVYEDRFGKTSSPDCGYRYEHPGRFRVRATSYWHVDWSGMGQSGTIPLSFTDSVLITVGEVQVLVQ</sequence>
<dbReference type="Proteomes" id="UP001430172">
    <property type="component" value="Unassembled WGS sequence"/>
</dbReference>
<evidence type="ECO:0000313" key="1">
    <source>
        <dbReference type="EMBL" id="MBM6402288.1"/>
    </source>
</evidence>
<evidence type="ECO:0000313" key="2">
    <source>
        <dbReference type="Proteomes" id="UP001430172"/>
    </source>
</evidence>
<gene>
    <name evidence="1" type="ORF">JQN70_17970</name>
</gene>
<keyword evidence="2" id="KW-1185">Reference proteome</keyword>
<dbReference type="EMBL" id="JAFDVD010000023">
    <property type="protein sequence ID" value="MBM6402288.1"/>
    <property type="molecule type" value="Genomic_DNA"/>
</dbReference>
<proteinExistence type="predicted"/>
<protein>
    <recommendedName>
        <fullName evidence="3">ATP/GTP-binding protein</fullName>
    </recommendedName>
</protein>
<evidence type="ECO:0008006" key="3">
    <source>
        <dbReference type="Google" id="ProtNLM"/>
    </source>
</evidence>
<reference evidence="1" key="1">
    <citation type="submission" date="2021-02" db="EMBL/GenBank/DDBJ databases">
        <title>Phycicoccus sp. MQZ13P-5T, whole genome shotgun sequence.</title>
        <authorList>
            <person name="Tuo L."/>
        </authorList>
    </citation>
    <scope>NUCLEOTIDE SEQUENCE</scope>
    <source>
        <strain evidence="1">MQZ13P-5</strain>
    </source>
</reference>
<accession>A0ABS2CQY3</accession>
<name>A0ABS2CQY3_9MICO</name>